<evidence type="ECO:0000313" key="3">
    <source>
        <dbReference type="EMBL" id="OAL33768.1"/>
    </source>
</evidence>
<protein>
    <recommendedName>
        <fullName evidence="2">DRBM domain-containing protein</fullName>
    </recommendedName>
</protein>
<name>A0A178CVC3_9EURO</name>
<evidence type="ECO:0000259" key="2">
    <source>
        <dbReference type="SMART" id="SM00358"/>
    </source>
</evidence>
<dbReference type="Gene3D" id="3.30.160.20">
    <property type="match status" value="1"/>
</dbReference>
<dbReference type="InterPro" id="IPR014720">
    <property type="entry name" value="dsRBD_dom"/>
</dbReference>
<feature type="region of interest" description="Disordered" evidence="1">
    <location>
        <begin position="154"/>
        <end position="178"/>
    </location>
</feature>
<dbReference type="GeneID" id="34590357"/>
<accession>A0A178CVC3</accession>
<dbReference type="AlphaFoldDB" id="A0A178CVC3"/>
<proteinExistence type="predicted"/>
<keyword evidence="4" id="KW-1185">Reference proteome</keyword>
<dbReference type="SMART" id="SM00358">
    <property type="entry name" value="DSRM"/>
    <property type="match status" value="1"/>
</dbReference>
<dbReference type="SUPFAM" id="SSF54768">
    <property type="entry name" value="dsRNA-binding domain-like"/>
    <property type="match status" value="1"/>
</dbReference>
<comment type="caution">
    <text evidence="3">The sequence shown here is derived from an EMBL/GenBank/DDBJ whole genome shotgun (WGS) entry which is preliminary data.</text>
</comment>
<feature type="domain" description="DRBM" evidence="2">
    <location>
        <begin position="189"/>
        <end position="254"/>
    </location>
</feature>
<dbReference type="Pfam" id="PF00035">
    <property type="entry name" value="dsrm"/>
    <property type="match status" value="1"/>
</dbReference>
<dbReference type="RefSeq" id="XP_022498780.1">
    <property type="nucleotide sequence ID" value="XM_022645232.1"/>
</dbReference>
<gene>
    <name evidence="3" type="ORF">AYO20_06944</name>
</gene>
<reference evidence="3 4" key="1">
    <citation type="submission" date="2016-03" db="EMBL/GenBank/DDBJ databases">
        <title>The draft genome sequence of Fonsecaea nubica causative agent of cutaneous subcutaneous infection in human host.</title>
        <authorList>
            <person name="Costa F."/>
            <person name="Sybren D.H."/>
            <person name="Raittz R.T."/>
            <person name="Weiss V.A."/>
            <person name="Leao A.C."/>
            <person name="Gomes R."/>
            <person name="De Souza E.M."/>
            <person name="Pedrosa F.O."/>
            <person name="Steffens M.B."/>
            <person name="Bombassaro A."/>
            <person name="Tadra-Sfeir M.Z."/>
            <person name="Moreno L.F."/>
            <person name="Najafzadeh M.J."/>
            <person name="Felipe M.S."/>
            <person name="Teixeira M."/>
            <person name="Sun J."/>
            <person name="Xi L."/>
            <person name="Castro M.A."/>
            <person name="Vicente V.A."/>
        </authorList>
    </citation>
    <scope>NUCLEOTIDE SEQUENCE [LARGE SCALE GENOMIC DNA]</scope>
    <source>
        <strain evidence="3 4">CBS 269.64</strain>
    </source>
</reference>
<evidence type="ECO:0000313" key="4">
    <source>
        <dbReference type="Proteomes" id="UP000185904"/>
    </source>
</evidence>
<organism evidence="3 4">
    <name type="scientific">Fonsecaea nubica</name>
    <dbReference type="NCBI Taxonomy" id="856822"/>
    <lineage>
        <taxon>Eukaryota</taxon>
        <taxon>Fungi</taxon>
        <taxon>Dikarya</taxon>
        <taxon>Ascomycota</taxon>
        <taxon>Pezizomycotina</taxon>
        <taxon>Eurotiomycetes</taxon>
        <taxon>Chaetothyriomycetidae</taxon>
        <taxon>Chaetothyriales</taxon>
        <taxon>Herpotrichiellaceae</taxon>
        <taxon>Fonsecaea</taxon>
    </lineage>
</organism>
<dbReference type="EMBL" id="LVCJ01000046">
    <property type="protein sequence ID" value="OAL33768.1"/>
    <property type="molecule type" value="Genomic_DNA"/>
</dbReference>
<dbReference type="Proteomes" id="UP000185904">
    <property type="component" value="Unassembled WGS sequence"/>
</dbReference>
<sequence length="255" mass="28820">MTMSNGSQFFNFEEETDKDSLQESEFYLPSQQSTSTTGSHEVFCPRDYWFGKRYFNCIIAQHLLPQMESVHSLSNIDSLFERVLQSYPYKALLQELLLQGNLTLATKANTNLNDGYETLMGLTGSCISNGTNEQKQQILTSIRRFADGHHHRKISLPAPQQDKGQQDAPSSPLPEVPPAVEFDSGISRYTTLLKEKGDAIGVIPRYDIKRITTDTQTPLFAAAVFFREHKFEETGRSKMQAKHQASRAACQFLNI</sequence>
<dbReference type="CDD" id="cd00048">
    <property type="entry name" value="DSRM_SF"/>
    <property type="match status" value="1"/>
</dbReference>
<evidence type="ECO:0000256" key="1">
    <source>
        <dbReference type="SAM" id="MobiDB-lite"/>
    </source>
</evidence>
<dbReference type="OrthoDB" id="3863606at2759"/>